<dbReference type="Pfam" id="PF00854">
    <property type="entry name" value="PTR2"/>
    <property type="match status" value="1"/>
</dbReference>
<comment type="caution">
    <text evidence="8">The sequence shown here is derived from an EMBL/GenBank/DDBJ whole genome shotgun (WGS) entry which is preliminary data.</text>
</comment>
<evidence type="ECO:0000313" key="9">
    <source>
        <dbReference type="Proteomes" id="UP001293593"/>
    </source>
</evidence>
<name>A0AAE1MTS4_9FABA</name>
<keyword evidence="3 7" id="KW-0812">Transmembrane</keyword>
<feature type="transmembrane region" description="Helical" evidence="7">
    <location>
        <begin position="487"/>
        <end position="510"/>
    </location>
</feature>
<feature type="transmembrane region" description="Helical" evidence="7">
    <location>
        <begin position="183"/>
        <end position="202"/>
    </location>
</feature>
<feature type="transmembrane region" description="Helical" evidence="7">
    <location>
        <begin position="324"/>
        <end position="343"/>
    </location>
</feature>
<dbReference type="Proteomes" id="UP001293593">
    <property type="component" value="Unassembled WGS sequence"/>
</dbReference>
<evidence type="ECO:0000256" key="6">
    <source>
        <dbReference type="SAM" id="MobiDB-lite"/>
    </source>
</evidence>
<dbReference type="InterPro" id="IPR000109">
    <property type="entry name" value="POT_fam"/>
</dbReference>
<evidence type="ECO:0008006" key="10">
    <source>
        <dbReference type="Google" id="ProtNLM"/>
    </source>
</evidence>
<dbReference type="AlphaFoldDB" id="A0AAE1MTS4"/>
<dbReference type="Gene3D" id="1.20.1250.20">
    <property type="entry name" value="MFS general substrate transporter like domains"/>
    <property type="match status" value="1"/>
</dbReference>
<accession>A0AAE1MTS4</accession>
<reference evidence="8" key="1">
    <citation type="submission" date="2023-10" db="EMBL/GenBank/DDBJ databases">
        <title>Chromosome-level genome of the transformable northern wattle, Acacia crassicarpa.</title>
        <authorList>
            <person name="Massaro I."/>
            <person name="Sinha N.R."/>
            <person name="Poethig S."/>
            <person name="Leichty A.R."/>
        </authorList>
    </citation>
    <scope>NUCLEOTIDE SEQUENCE</scope>
    <source>
        <strain evidence="8">Acra3RX</strain>
        <tissue evidence="8">Leaf</tissue>
    </source>
</reference>
<protein>
    <recommendedName>
        <fullName evidence="10">Protein NRT1/ PTR FAMILY 1.2-like</fullName>
    </recommendedName>
</protein>
<evidence type="ECO:0000256" key="3">
    <source>
        <dbReference type="ARBA" id="ARBA00022692"/>
    </source>
</evidence>
<organism evidence="8 9">
    <name type="scientific">Acacia crassicarpa</name>
    <name type="common">northern wattle</name>
    <dbReference type="NCBI Taxonomy" id="499986"/>
    <lineage>
        <taxon>Eukaryota</taxon>
        <taxon>Viridiplantae</taxon>
        <taxon>Streptophyta</taxon>
        <taxon>Embryophyta</taxon>
        <taxon>Tracheophyta</taxon>
        <taxon>Spermatophyta</taxon>
        <taxon>Magnoliopsida</taxon>
        <taxon>eudicotyledons</taxon>
        <taxon>Gunneridae</taxon>
        <taxon>Pentapetalae</taxon>
        <taxon>rosids</taxon>
        <taxon>fabids</taxon>
        <taxon>Fabales</taxon>
        <taxon>Fabaceae</taxon>
        <taxon>Caesalpinioideae</taxon>
        <taxon>mimosoid clade</taxon>
        <taxon>Acacieae</taxon>
        <taxon>Acacia</taxon>
    </lineage>
</organism>
<evidence type="ECO:0000256" key="2">
    <source>
        <dbReference type="ARBA" id="ARBA00005982"/>
    </source>
</evidence>
<dbReference type="SUPFAM" id="SSF103473">
    <property type="entry name" value="MFS general substrate transporter"/>
    <property type="match status" value="1"/>
</dbReference>
<keyword evidence="4 7" id="KW-1133">Transmembrane helix</keyword>
<comment type="similarity">
    <text evidence="2">Belongs to the major facilitator superfamily. Proton-dependent oligopeptide transporter (POT/PTR) (TC 2.A.17) family.</text>
</comment>
<feature type="transmembrane region" description="Helical" evidence="7">
    <location>
        <begin position="67"/>
        <end position="86"/>
    </location>
</feature>
<dbReference type="GO" id="GO:0022857">
    <property type="term" value="F:transmembrane transporter activity"/>
    <property type="evidence" value="ECO:0007669"/>
    <property type="project" value="InterPro"/>
</dbReference>
<proteinExistence type="inferred from homology"/>
<sequence>MRIKSTSEEEPFLSTSDPNANKGGFRTVPFIIANEAFERLASVGLMPNMILYLTRDYGMKTTEATNVLLLFTAASNFLPVLGAFLADSLVGRYPMIAFGSIASLLGMVLLWITTMIPKSSSACYNVSDTCSSPTAFELLPLHASFVLMAFGAGGIRSASLAFGVDQLTYRDKEERIKDSYFSWYYASTAVAALVALSAITYIQDQMGWKLGFGIPVVLMFISTLSFFLASPFYVKLDAKENLFSGLAQVLVASFKNRHLQHPQVDMTTIYHHGKDSKLVMPSDKLRFLNKACIIKDLSQDLTPDGRASNPWNLCTVDQVEELKVIFKVFPIWISGIMLAVGLSQNSFVVLEASSMDRHITSNFQIPAGSFDTFMLVSVVICIVFYDRVFVFMASRIMGRPTRVGVKLKMGLGMFSSCLAIASMAAVESIRRKTAVEQGYSEHPEAAVNISAMWLLPKEILDGIAEAFNPVGQNEFYLTEMPQSLSCMASSLVGLGTSAGSLVTSLILNLVDKFSSSGGNVSWLSSNINKGHYEYYYGLLCVLCLLNFVYYLYCSRAYGPCKGELNKVLDEGVD</sequence>
<feature type="transmembrane region" description="Helical" evidence="7">
    <location>
        <begin position="534"/>
        <end position="552"/>
    </location>
</feature>
<evidence type="ECO:0000313" key="8">
    <source>
        <dbReference type="EMBL" id="KAK4277000.1"/>
    </source>
</evidence>
<feature type="region of interest" description="Disordered" evidence="6">
    <location>
        <begin position="1"/>
        <end position="20"/>
    </location>
</feature>
<feature type="transmembrane region" description="Helical" evidence="7">
    <location>
        <begin position="93"/>
        <end position="112"/>
    </location>
</feature>
<evidence type="ECO:0000256" key="1">
    <source>
        <dbReference type="ARBA" id="ARBA00004141"/>
    </source>
</evidence>
<comment type="subcellular location">
    <subcellularLocation>
        <location evidence="1">Membrane</location>
        <topology evidence="1">Multi-pass membrane protein</topology>
    </subcellularLocation>
</comment>
<dbReference type="PANTHER" id="PTHR11654">
    <property type="entry name" value="OLIGOPEPTIDE TRANSPORTER-RELATED"/>
    <property type="match status" value="1"/>
</dbReference>
<evidence type="ECO:0000256" key="5">
    <source>
        <dbReference type="ARBA" id="ARBA00023136"/>
    </source>
</evidence>
<keyword evidence="5 7" id="KW-0472">Membrane</keyword>
<gene>
    <name evidence="8" type="ORF">QN277_015074</name>
</gene>
<dbReference type="GO" id="GO:0016020">
    <property type="term" value="C:membrane"/>
    <property type="evidence" value="ECO:0007669"/>
    <property type="project" value="UniProtKB-SubCell"/>
</dbReference>
<keyword evidence="9" id="KW-1185">Reference proteome</keyword>
<feature type="transmembrane region" description="Helical" evidence="7">
    <location>
        <begin position="214"/>
        <end position="234"/>
    </location>
</feature>
<dbReference type="EMBL" id="JAWXYG010000003">
    <property type="protein sequence ID" value="KAK4277000.1"/>
    <property type="molecule type" value="Genomic_DNA"/>
</dbReference>
<feature type="transmembrane region" description="Helical" evidence="7">
    <location>
        <begin position="363"/>
        <end position="385"/>
    </location>
</feature>
<dbReference type="InterPro" id="IPR036259">
    <property type="entry name" value="MFS_trans_sf"/>
</dbReference>
<evidence type="ECO:0000256" key="4">
    <source>
        <dbReference type="ARBA" id="ARBA00022989"/>
    </source>
</evidence>
<evidence type="ECO:0000256" key="7">
    <source>
        <dbReference type="SAM" id="Phobius"/>
    </source>
</evidence>